<dbReference type="Pfam" id="PF20479">
    <property type="entry name" value="TMEM128"/>
    <property type="match status" value="1"/>
</dbReference>
<organism evidence="2 3">
    <name type="scientific">Tetraparma gracilis</name>
    <dbReference type="NCBI Taxonomy" id="2962635"/>
    <lineage>
        <taxon>Eukaryota</taxon>
        <taxon>Sar</taxon>
        <taxon>Stramenopiles</taxon>
        <taxon>Ochrophyta</taxon>
        <taxon>Bolidophyceae</taxon>
        <taxon>Parmales</taxon>
        <taxon>Triparmaceae</taxon>
        <taxon>Tetraparma</taxon>
    </lineage>
</organism>
<accession>A0ABQ6M692</accession>
<evidence type="ECO:0000256" key="1">
    <source>
        <dbReference type="SAM" id="Phobius"/>
    </source>
</evidence>
<keyword evidence="1" id="KW-0812">Transmembrane</keyword>
<protein>
    <recommendedName>
        <fullName evidence="4">NADH dehydrogenase subunit 2</fullName>
    </recommendedName>
</protein>
<dbReference type="EMBL" id="BRYB01002487">
    <property type="protein sequence ID" value="GMI20380.1"/>
    <property type="molecule type" value="Genomic_DNA"/>
</dbReference>
<evidence type="ECO:0000313" key="3">
    <source>
        <dbReference type="Proteomes" id="UP001165060"/>
    </source>
</evidence>
<dbReference type="Proteomes" id="UP001165060">
    <property type="component" value="Unassembled WGS sequence"/>
</dbReference>
<dbReference type="InterPro" id="IPR033579">
    <property type="entry name" value="TMEM128"/>
</dbReference>
<gene>
    <name evidence="2" type="ORF">TeGR_g10048</name>
</gene>
<proteinExistence type="predicted"/>
<name>A0ABQ6M692_9STRA</name>
<sequence length="142" mass="15117">MPPSVSPGSAPAPAPSPSPGGTIYSHPASLLWALLMLSSASYGLHETRLLPALLGSRLINGAALTASLLSSLSLLTMKIYLENVRAPMYKEKLRYETHRPQTHAAMALLLLSSAAFVAALWPKYGFSSLLYAAMVGYGVLFQ</sequence>
<keyword evidence="1" id="KW-1133">Transmembrane helix</keyword>
<feature type="non-terminal residue" evidence="2">
    <location>
        <position position="142"/>
    </location>
</feature>
<feature type="transmembrane region" description="Helical" evidence="1">
    <location>
        <begin position="102"/>
        <end position="121"/>
    </location>
</feature>
<comment type="caution">
    <text evidence="2">The sequence shown here is derived from an EMBL/GenBank/DDBJ whole genome shotgun (WGS) entry which is preliminary data.</text>
</comment>
<feature type="transmembrane region" description="Helical" evidence="1">
    <location>
        <begin position="58"/>
        <end position="81"/>
    </location>
</feature>
<reference evidence="2 3" key="1">
    <citation type="journal article" date="2023" name="Commun. Biol.">
        <title>Genome analysis of Parmales, the sister group of diatoms, reveals the evolutionary specialization of diatoms from phago-mixotrophs to photoautotrophs.</title>
        <authorList>
            <person name="Ban H."/>
            <person name="Sato S."/>
            <person name="Yoshikawa S."/>
            <person name="Yamada K."/>
            <person name="Nakamura Y."/>
            <person name="Ichinomiya M."/>
            <person name="Sato N."/>
            <person name="Blanc-Mathieu R."/>
            <person name="Endo H."/>
            <person name="Kuwata A."/>
            <person name="Ogata H."/>
        </authorList>
    </citation>
    <scope>NUCLEOTIDE SEQUENCE [LARGE SCALE GENOMIC DNA]</scope>
</reference>
<evidence type="ECO:0008006" key="4">
    <source>
        <dbReference type="Google" id="ProtNLM"/>
    </source>
</evidence>
<keyword evidence="1" id="KW-0472">Membrane</keyword>
<evidence type="ECO:0000313" key="2">
    <source>
        <dbReference type="EMBL" id="GMI20380.1"/>
    </source>
</evidence>
<keyword evidence="3" id="KW-1185">Reference proteome</keyword>